<comment type="caution">
    <text evidence="2">The sequence shown here is derived from an EMBL/GenBank/DDBJ whole genome shotgun (WGS) entry which is preliminary data.</text>
</comment>
<sequence>MTPTPVRSTTAASLRLCFVGDSFVQGVGDPGYRGWVGRVLEASGPDLTAFNLGIRRDTSDDVLSRWRQETAARFLPGADNRLVVSFGSNDMVEQGDGTLRVEPARSLANLAALLDSCGSRGICVLVVGPPPVADAGESHLLRTAELSDRMAALCDDRSVAFVPTTRALAADPVWTSEALSGDGAHPAAGGYRRLAELVLSGGWAAWLALTPARGQASSTPR</sequence>
<evidence type="ECO:0000313" key="2">
    <source>
        <dbReference type="EMBL" id="MFC5911183.1"/>
    </source>
</evidence>
<feature type="domain" description="SGNH hydrolase-type esterase" evidence="1">
    <location>
        <begin position="18"/>
        <end position="193"/>
    </location>
</feature>
<dbReference type="InterPro" id="IPR036514">
    <property type="entry name" value="SGNH_hydro_sf"/>
</dbReference>
<dbReference type="Gene3D" id="3.40.50.1110">
    <property type="entry name" value="SGNH hydrolase"/>
    <property type="match status" value="1"/>
</dbReference>
<keyword evidence="3" id="KW-1185">Reference proteome</keyword>
<evidence type="ECO:0000313" key="3">
    <source>
        <dbReference type="Proteomes" id="UP001596174"/>
    </source>
</evidence>
<protein>
    <submittedName>
        <fullName evidence="2">GDSL-type esterase/lipase family protein</fullName>
    </submittedName>
</protein>
<evidence type="ECO:0000259" key="1">
    <source>
        <dbReference type="Pfam" id="PF13472"/>
    </source>
</evidence>
<dbReference type="InterPro" id="IPR051532">
    <property type="entry name" value="Ester_Hydrolysis_Enzymes"/>
</dbReference>
<dbReference type="PANTHER" id="PTHR30383:SF29">
    <property type="entry name" value="SGNH HYDROLASE-TYPE ESTERASE DOMAIN-CONTAINING PROTEIN"/>
    <property type="match status" value="1"/>
</dbReference>
<dbReference type="Pfam" id="PF13472">
    <property type="entry name" value="Lipase_GDSL_2"/>
    <property type="match status" value="1"/>
</dbReference>
<dbReference type="SUPFAM" id="SSF52266">
    <property type="entry name" value="SGNH hydrolase"/>
    <property type="match status" value="1"/>
</dbReference>
<reference evidence="3" key="1">
    <citation type="journal article" date="2019" name="Int. J. Syst. Evol. Microbiol.">
        <title>The Global Catalogue of Microorganisms (GCM) 10K type strain sequencing project: providing services to taxonomists for standard genome sequencing and annotation.</title>
        <authorList>
            <consortium name="The Broad Institute Genomics Platform"/>
            <consortium name="The Broad Institute Genome Sequencing Center for Infectious Disease"/>
            <person name="Wu L."/>
            <person name="Ma J."/>
        </authorList>
    </citation>
    <scope>NUCLEOTIDE SEQUENCE [LARGE SCALE GENOMIC DNA]</scope>
    <source>
        <strain evidence="3">JCM 4816</strain>
    </source>
</reference>
<dbReference type="Proteomes" id="UP001596174">
    <property type="component" value="Unassembled WGS sequence"/>
</dbReference>
<dbReference type="PANTHER" id="PTHR30383">
    <property type="entry name" value="THIOESTERASE 1/PROTEASE 1/LYSOPHOSPHOLIPASE L1"/>
    <property type="match status" value="1"/>
</dbReference>
<accession>A0ABW1GAX2</accession>
<gene>
    <name evidence="2" type="ORF">ACFP3V_28755</name>
</gene>
<name>A0ABW1GAX2_9ACTN</name>
<dbReference type="EMBL" id="JBHSQJ010000147">
    <property type="protein sequence ID" value="MFC5911183.1"/>
    <property type="molecule type" value="Genomic_DNA"/>
</dbReference>
<dbReference type="InterPro" id="IPR013830">
    <property type="entry name" value="SGNH_hydro"/>
</dbReference>
<organism evidence="2 3">
    <name type="scientific">Streptacidiphilus monticola</name>
    <dbReference type="NCBI Taxonomy" id="2161674"/>
    <lineage>
        <taxon>Bacteria</taxon>
        <taxon>Bacillati</taxon>
        <taxon>Actinomycetota</taxon>
        <taxon>Actinomycetes</taxon>
        <taxon>Kitasatosporales</taxon>
        <taxon>Streptomycetaceae</taxon>
        <taxon>Streptacidiphilus</taxon>
    </lineage>
</organism>
<proteinExistence type="predicted"/>
<dbReference type="RefSeq" id="WP_380589687.1">
    <property type="nucleotide sequence ID" value="NZ_JBHSQJ010000147.1"/>
</dbReference>